<evidence type="ECO:0000313" key="3">
    <source>
        <dbReference type="Proteomes" id="UP000076842"/>
    </source>
</evidence>
<name>A0A165DUC0_9BASI</name>
<accession>A0A165DUC0</accession>
<evidence type="ECO:0000313" key="2">
    <source>
        <dbReference type="EMBL" id="KZT53559.1"/>
    </source>
</evidence>
<dbReference type="EMBL" id="KV424034">
    <property type="protein sequence ID" value="KZT53559.1"/>
    <property type="molecule type" value="Genomic_DNA"/>
</dbReference>
<reference evidence="2 3" key="1">
    <citation type="journal article" date="2016" name="Mol. Biol. Evol.">
        <title>Comparative Genomics of Early-Diverging Mushroom-Forming Fungi Provides Insights into the Origins of Lignocellulose Decay Capabilities.</title>
        <authorList>
            <person name="Nagy L.G."/>
            <person name="Riley R."/>
            <person name="Tritt A."/>
            <person name="Adam C."/>
            <person name="Daum C."/>
            <person name="Floudas D."/>
            <person name="Sun H."/>
            <person name="Yadav J.S."/>
            <person name="Pangilinan J."/>
            <person name="Larsson K.H."/>
            <person name="Matsuura K."/>
            <person name="Barry K."/>
            <person name="Labutti K."/>
            <person name="Kuo R."/>
            <person name="Ohm R.A."/>
            <person name="Bhattacharya S.S."/>
            <person name="Shirouzu T."/>
            <person name="Yoshinaga Y."/>
            <person name="Martin F.M."/>
            <person name="Grigoriev I.V."/>
            <person name="Hibbett D.S."/>
        </authorList>
    </citation>
    <scope>NUCLEOTIDE SEQUENCE [LARGE SCALE GENOMIC DNA]</scope>
    <source>
        <strain evidence="2 3">HHB12733</strain>
    </source>
</reference>
<evidence type="ECO:0000256" key="1">
    <source>
        <dbReference type="SAM" id="MobiDB-lite"/>
    </source>
</evidence>
<feature type="region of interest" description="Disordered" evidence="1">
    <location>
        <begin position="40"/>
        <end position="69"/>
    </location>
</feature>
<organism evidence="2 3">
    <name type="scientific">Calocera cornea HHB12733</name>
    <dbReference type="NCBI Taxonomy" id="1353952"/>
    <lineage>
        <taxon>Eukaryota</taxon>
        <taxon>Fungi</taxon>
        <taxon>Dikarya</taxon>
        <taxon>Basidiomycota</taxon>
        <taxon>Agaricomycotina</taxon>
        <taxon>Dacrymycetes</taxon>
        <taxon>Dacrymycetales</taxon>
        <taxon>Dacrymycetaceae</taxon>
        <taxon>Calocera</taxon>
    </lineage>
</organism>
<dbReference type="Proteomes" id="UP000076842">
    <property type="component" value="Unassembled WGS sequence"/>
</dbReference>
<gene>
    <name evidence="2" type="ORF">CALCODRAFT_48677</name>
</gene>
<protein>
    <submittedName>
        <fullName evidence="2">Uncharacterized protein</fullName>
    </submittedName>
</protein>
<sequence length="69" mass="7756">MRREVYTAGRMTQGCRMGTMPMRGVRTVWLTGVWRRISSRGRSRDASIARKRDKSHTPCGMVSANGARG</sequence>
<dbReference type="AlphaFoldDB" id="A0A165DUC0"/>
<dbReference type="InParanoid" id="A0A165DUC0"/>
<proteinExistence type="predicted"/>
<keyword evidence="3" id="KW-1185">Reference proteome</keyword>